<evidence type="ECO:0000256" key="4">
    <source>
        <dbReference type="SAM" id="MobiDB-lite"/>
    </source>
</evidence>
<dbReference type="GO" id="GO:0005634">
    <property type="term" value="C:nucleus"/>
    <property type="evidence" value="ECO:0007669"/>
    <property type="project" value="UniProtKB-SubCell"/>
</dbReference>
<dbReference type="GO" id="GO:0006325">
    <property type="term" value="P:chromatin organization"/>
    <property type="evidence" value="ECO:0007669"/>
    <property type="project" value="InterPro"/>
</dbReference>
<feature type="region of interest" description="Disordered" evidence="4">
    <location>
        <begin position="2465"/>
        <end position="2484"/>
    </location>
</feature>
<feature type="region of interest" description="Disordered" evidence="4">
    <location>
        <begin position="986"/>
        <end position="1011"/>
    </location>
</feature>
<organism evidence="5 6">
    <name type="scientific">Microctonus aethiopoides</name>
    <dbReference type="NCBI Taxonomy" id="144406"/>
    <lineage>
        <taxon>Eukaryota</taxon>
        <taxon>Metazoa</taxon>
        <taxon>Ecdysozoa</taxon>
        <taxon>Arthropoda</taxon>
        <taxon>Hexapoda</taxon>
        <taxon>Insecta</taxon>
        <taxon>Pterygota</taxon>
        <taxon>Neoptera</taxon>
        <taxon>Endopterygota</taxon>
        <taxon>Hymenoptera</taxon>
        <taxon>Apocrita</taxon>
        <taxon>Ichneumonoidea</taxon>
        <taxon>Braconidae</taxon>
        <taxon>Euphorinae</taxon>
        <taxon>Microctonus</taxon>
    </lineage>
</organism>
<evidence type="ECO:0000256" key="2">
    <source>
        <dbReference type="ARBA" id="ARBA00023242"/>
    </source>
</evidence>
<feature type="region of interest" description="Disordered" evidence="4">
    <location>
        <begin position="2022"/>
        <end position="2057"/>
    </location>
</feature>
<feature type="compositionally biased region" description="Basic and acidic residues" evidence="4">
    <location>
        <begin position="464"/>
        <end position="491"/>
    </location>
</feature>
<feature type="region of interest" description="Disordered" evidence="4">
    <location>
        <begin position="464"/>
        <end position="496"/>
    </location>
</feature>
<feature type="compositionally biased region" description="Basic and acidic residues" evidence="4">
    <location>
        <begin position="1652"/>
        <end position="1678"/>
    </location>
</feature>
<sequence>MLKISALNEESSDESDEDNTPTITNEAQEQIALTEYNKALKLLNEDNLEDALIIFKDLLETELLDQVDKPEIPDGRTRPMLSLKYCCFKNIGAIYARFNQFEDAIDNYWAASNLDDTDVTLWYRMGMLAMKTANLEFACSAFRQGLRCNPHHWPCLDNIITAMYAIPDYMNCLLYISMALERDPSYIKGLAFREKIFKNIPYFVESYKIFNVDWALDPPMDTEFDRIIGDELITEATEIATKWIDACKDDFVLESLPELTLLKPLKNHTWLELGQSLICLHKSITEKNLNFISKVKIDIQKLNDTVHEDIVEEKSKKSEDITAEIKTEVGNIIDSEVQMKNTESHSTENRHDQEVPEIKTENEMEVDGEEDEKSNLSGVHLIEDDYSLKLESCEIEQSENDVEEKLEDDIEFQNDVIHENNIDNEKSPMEDLNETNIHEKSIEESHDVLNTNDDDANEEITEKMINKKNEKVNKSDEKLNEQPDSKGEQQKVKKRRRSSLCFLQQWAWSSSSMRRSARVRGTNRREAEREDVQLEETMRRIFPPTLLPDSAKLTKDDPLKNIDDSMDTMDLYQLFTNRDKTLNNEESKSTTDFSISPGPDVNEIAKYFGTEAESNDVIEFINKHSAKSNMMIIIAKFTEFLSTKWNYEWPKELKAIYLQAYIFTREHIPHCSPFGDDEEKDSLLKYDAEMTLLFSEIHTDCWLDNKPDILPSSTIDTLATGIPSEELGYIIFASVRDDLMNEENFVFLLRVLWVKANIFLCQGDTEITLKTLELLLHNMEEFIDHFPNVSITLPNCKHNFRITISIVRKRLIAIERGQKLGEVQKLYDEQKYAELALILQDTFKFSKQRSDAFSNVKLNIDRMKQLSMLLDSLWKLQRYEECYVWSEACLVETWQCYINSTDEIDQKKWAMSVVNSLEKLEMCVDMIGTSIVKYLSDSKASRFVQTLVQIVCHQLDVADTTVEMPLETVTPWILLHHILQYEDDKERAKSRNAQKPKASDVQDSDSDDEDKDIPPPIMILFIGHDFLGRHSWCCINEAKLMLFTIKTVVPRMCGARYVVLREKISKHLEQIFWCLYGHPNRTNKTKPKHLEDHGVPQLPLTWEIAQLLFEFYKPDILPEFDTPRTMSIGADTKILFKKICSLVPREHDPSGMLDEITSYIVGDNEKKPTVKKPMPYQIDSLFYLLGDYSFKNNNWLSATKYYSMDICLHFNAFNSWVALAMSESTLIGTSLNNCKPLADIMKLLSQAKVAQCCYQRAVELKPGHSVIWIEYGNFVYMVHSFCSRLLKQESDTLSMEKFAILEERKENTLEIAENCFVSANRIYLANIDDSPHMQDERWLYHYMLAKIAEKKNDDPPVFLEHYATASELLHKNNAHYPKRISHKNAYYLSIEALEVHYRIHASILKYLEQHEGKPLKKSLGQIFMKHLLDCANGPFMQYQSKLNKNKRKEDAMNVESKVVNKEPNEHFANEVILKCKTIADKHQNSIEEMMFDKSNELSKAKSESRKRPREIVPNESSKRVKIGNVSHLQLMHDVVGIMDDLITAVCEIVAEKERSEITTFNDEIMVISSDESDSAKPQKSYDNIRAAQQPIEEFGMDIKNDNPLDIMNTLMKRTIDMNETSPSLRDAEDGTKSDGKWLQSDRFQDNDYMYQNKEKDGKDKLNEKKKTQVNAVKDEAIMSRRGSQESTTTTLTTTTTETNNSSFSSSDESSSSDDSSDSDSSSAESDSDSDSDTDKKKNNTDVEEKEEYFTDAEVSKLISYCIAGLEQCVLRFPEHYKSIYRLCHFYFNNKLAKDNDWCRDLLLSTYRCQYYPGHTFQGLFADRKNTNFFNGVWRIPNDEIDRPGSFASHMSRCVTLLMQILKETDDSRMLMELCIQLRKTPDADKKYVRDSEREQLSRQALTLCLQSLRTRVQSMGPSNAADNASLFRTDPRTRVLLDVYKIYQQVQKNFQGKEVQAFATLLVDTYKAYMGIKTAEGNVLEAAMRCCQQQNLANKIAASQSHQTPNVQPTPVVTSTPVAPVTLSQPITTSPQAPQQRKPYKNPGTGRPRGRPPNVNKYLQNLQQSGNMMNQFNAKRGFGNFMGGSGTQSLMNPFFMNPLIDQNMISAMLATGMGGNMLDQLSTVNYFNQMGSYQDILRQYQNNLSSINSLAGYSPSVSTSLPNISGVSTSSSGNIRSSGVSQTNLSNLSAMGNLSNLTVQQLLNLNSSTASTTTSSSSMMYHQPVSKITTSTNSTAKDLSQSISITPVPAHHKSKSSKHGSSSVNSDSLQTHTSKSMQAPQPLRPIAHPSTTQVSLLKPSVIQQSKTTVPTQMSTSQIRISKNLNEIQPAHTASLSPLKSGSPSSMMNLPPVTHSSIQASGLNIQPVSMGIPPRSGTSLQHKLQLKKQAQQITPPKIVNQNPVKKHRSTIKQSIPSMSNNLQNILNMSGTGPISNNPSSYLPSELSGLSVSAVNQSRNTIVPPIKQSSYRKGSSKSKLPTMEMPTSIQNPLPQPTSAETLNMLSQLQQHAHLEIIPQSKSHTKQTGDYAKNVPLSLSVLPQKSMDNVRPASSDTMTTFEMPRSKSNNSPKKIDKPAKDSVEIITLDD</sequence>
<keyword evidence="6" id="KW-1185">Reference proteome</keyword>
<feature type="repeat" description="TPR" evidence="3">
    <location>
        <begin position="119"/>
        <end position="152"/>
    </location>
</feature>
<feature type="compositionally biased region" description="Polar residues" evidence="4">
    <location>
        <begin position="2269"/>
        <end position="2279"/>
    </location>
</feature>
<dbReference type="InterPro" id="IPR011990">
    <property type="entry name" value="TPR-like_helical_dom_sf"/>
</dbReference>
<feature type="compositionally biased region" description="Low complexity" evidence="4">
    <location>
        <begin position="2259"/>
        <end position="2268"/>
    </location>
</feature>
<feature type="compositionally biased region" description="Polar residues" evidence="4">
    <location>
        <begin position="2023"/>
        <end position="2035"/>
    </location>
</feature>
<feature type="compositionally biased region" description="Acidic residues" evidence="4">
    <location>
        <begin position="1002"/>
        <end position="1011"/>
    </location>
</feature>
<keyword evidence="2" id="KW-0539">Nucleus</keyword>
<protein>
    <recommendedName>
        <fullName evidence="7">Calcineurin-binding protein cabin-1</fullName>
    </recommendedName>
</protein>
<feature type="compositionally biased region" description="Acidic residues" evidence="4">
    <location>
        <begin position="10"/>
        <end position="19"/>
    </location>
</feature>
<dbReference type="EMBL" id="JAQQBS010000001">
    <property type="protein sequence ID" value="KAK0175908.1"/>
    <property type="molecule type" value="Genomic_DNA"/>
</dbReference>
<dbReference type="PANTHER" id="PTHR15502:SF7">
    <property type="entry name" value="CALCINEURIN-BINDING PROTEIN CABIN-1"/>
    <property type="match status" value="1"/>
</dbReference>
<evidence type="ECO:0000313" key="6">
    <source>
        <dbReference type="Proteomes" id="UP001168990"/>
    </source>
</evidence>
<comment type="caution">
    <text evidence="5">The sequence shown here is derived from an EMBL/GenBank/DDBJ whole genome shotgun (WGS) entry which is preliminary data.</text>
</comment>
<dbReference type="GO" id="GO:0031491">
    <property type="term" value="F:nucleosome binding"/>
    <property type="evidence" value="ECO:0007669"/>
    <property type="project" value="TreeGrafter"/>
</dbReference>
<comment type="subcellular location">
    <subcellularLocation>
        <location evidence="1">Nucleus</location>
    </subcellularLocation>
</comment>
<dbReference type="Gene3D" id="1.25.40.10">
    <property type="entry name" value="Tetratricopeptide repeat domain"/>
    <property type="match status" value="1"/>
</dbReference>
<feature type="compositionally biased region" description="Basic and acidic residues" evidence="4">
    <location>
        <begin position="342"/>
        <end position="362"/>
    </location>
</feature>
<dbReference type="InterPro" id="IPR033053">
    <property type="entry name" value="Hir3/CABIN1"/>
</dbReference>
<feature type="region of interest" description="Disordered" evidence="4">
    <location>
        <begin position="1618"/>
        <end position="1746"/>
    </location>
</feature>
<feature type="region of interest" description="Disordered" evidence="4">
    <location>
        <begin position="2540"/>
        <end position="2587"/>
    </location>
</feature>
<accession>A0AA39FUE7</accession>
<evidence type="ECO:0000256" key="3">
    <source>
        <dbReference type="PROSITE-ProRule" id="PRU00339"/>
    </source>
</evidence>
<feature type="compositionally biased region" description="Basic and acidic residues" evidence="4">
    <location>
        <begin position="1625"/>
        <end position="1635"/>
    </location>
</feature>
<dbReference type="SUPFAM" id="SSF48452">
    <property type="entry name" value="TPR-like"/>
    <property type="match status" value="1"/>
</dbReference>
<dbReference type="InterPro" id="IPR019734">
    <property type="entry name" value="TPR_rpt"/>
</dbReference>
<feature type="region of interest" description="Disordered" evidence="4">
    <location>
        <begin position="340"/>
        <end position="375"/>
    </location>
</feature>
<dbReference type="SMART" id="SM00028">
    <property type="entry name" value="TPR"/>
    <property type="match status" value="2"/>
</dbReference>
<dbReference type="PROSITE" id="PS50005">
    <property type="entry name" value="TPR"/>
    <property type="match status" value="1"/>
</dbReference>
<feature type="compositionally biased region" description="Acidic residues" evidence="4">
    <location>
        <begin position="363"/>
        <end position="372"/>
    </location>
</feature>
<feature type="compositionally biased region" description="Low complexity" evidence="4">
    <location>
        <begin position="1685"/>
        <end position="1709"/>
    </location>
</feature>
<feature type="region of interest" description="Disordered" evidence="4">
    <location>
        <begin position="1"/>
        <end position="22"/>
    </location>
</feature>
<feature type="compositionally biased region" description="Polar residues" evidence="4">
    <location>
        <begin position="2540"/>
        <end position="2569"/>
    </location>
</feature>
<keyword evidence="3" id="KW-0802">TPR repeat</keyword>
<dbReference type="Proteomes" id="UP001168990">
    <property type="component" value="Unassembled WGS sequence"/>
</dbReference>
<evidence type="ECO:0000256" key="1">
    <source>
        <dbReference type="ARBA" id="ARBA00004123"/>
    </source>
</evidence>
<gene>
    <name evidence="5" type="ORF">PV328_000098</name>
</gene>
<dbReference type="PANTHER" id="PTHR15502">
    <property type="entry name" value="CALCINEURIN-BINDING PROTEIN CABIN 1-RELATED"/>
    <property type="match status" value="1"/>
</dbReference>
<feature type="region of interest" description="Disordered" evidence="4">
    <location>
        <begin position="2247"/>
        <end position="2287"/>
    </location>
</feature>
<name>A0AA39FUE7_9HYME</name>
<reference evidence="5" key="1">
    <citation type="journal article" date="2023" name="bioRxiv">
        <title>Scaffold-level genome assemblies of two parasitoid biocontrol wasps reveal the parthenogenesis mechanism and an associated novel virus.</title>
        <authorList>
            <person name="Inwood S."/>
            <person name="Skelly J."/>
            <person name="Guhlin J."/>
            <person name="Harrop T."/>
            <person name="Goldson S."/>
            <person name="Dearden P."/>
        </authorList>
    </citation>
    <scope>NUCLEOTIDE SEQUENCE</scope>
    <source>
        <strain evidence="5">Irish</strain>
        <tissue evidence="5">Whole body</tissue>
    </source>
</reference>
<reference evidence="5" key="2">
    <citation type="submission" date="2023-03" db="EMBL/GenBank/DDBJ databases">
        <authorList>
            <person name="Inwood S.N."/>
            <person name="Skelly J.G."/>
            <person name="Guhlin J."/>
            <person name="Harrop T.W.R."/>
            <person name="Goldson S.G."/>
            <person name="Dearden P.K."/>
        </authorList>
    </citation>
    <scope>NUCLEOTIDE SEQUENCE</scope>
    <source>
        <strain evidence="5">Irish</strain>
        <tissue evidence="5">Whole body</tissue>
    </source>
</reference>
<proteinExistence type="predicted"/>
<evidence type="ECO:0000313" key="5">
    <source>
        <dbReference type="EMBL" id="KAK0175908.1"/>
    </source>
</evidence>
<evidence type="ECO:0008006" key="7">
    <source>
        <dbReference type="Google" id="ProtNLM"/>
    </source>
</evidence>
<feature type="compositionally biased region" description="Basic and acidic residues" evidence="4">
    <location>
        <begin position="1732"/>
        <end position="1742"/>
    </location>
</feature>
<feature type="region of interest" description="Disordered" evidence="4">
    <location>
        <begin position="1492"/>
        <end position="1516"/>
    </location>
</feature>
<feature type="compositionally biased region" description="Basic and acidic residues" evidence="4">
    <location>
        <begin position="2570"/>
        <end position="2580"/>
    </location>
</feature>